<keyword evidence="1 3" id="KW-0853">WD repeat</keyword>
<evidence type="ECO:0000313" key="5">
    <source>
        <dbReference type="EMBL" id="BAD02046.1"/>
    </source>
</evidence>
<feature type="repeat" description="WD" evidence="3">
    <location>
        <begin position="1100"/>
        <end position="1141"/>
    </location>
</feature>
<sequence length="1237" mass="139032">MPFEDALAIVNAAMQTLLGRQLSDIETLIFEGSWQSKTYPQIADGAGYSINYLTTDVGPKFWKVLSQALGEPVNKKNFKAAIRRYCVVQSGGEWESEGFQTQLPSYPSILSWGEAPDVSQFYGREEEQALLQRWIEAERCRLIAVLGMGGIDKSTLTTKVVQGFVQGDGVEEWEGDNINIKKIQNPLQEGQSPTKFKIQHLPSSPATPFTHIIWRSLRNAPPLEALLAELIDLLSEHQETVGDRARLLHWLRKTRCLIVLDNLETILQAGDHAGYYRDGYGDYGELIQLLGETPHQSCVLLTSREKPAEIAVLEGLDGNTRTLQLSGSVATAIAIIQQKGLQGTEEQQQVLCDRYSYNPLALKIVSTTIQDLFDGDISAFLTEDAVIFNSIRRLLDAQFQRLTELEQAIIIWLAINRDWTAIAELAADLVPPVPKVKLLEALESLRWRGLIETQDKRYTLQPVVMEYVTERFIEQINQELEMGQPQYWQQFALLKLTVRDHITETQRRLIVHSTAAQFGDCFPSPELQRQQLQTVLTAIRESVIAGYGVGNLINLSNALDLDLAGFDFSQLTIRQADLRHRLFQHLNFAQANFRDSAFKQTFGSIFSLSYSPAGDYLITGDDVGVVRLWKSAEMQPMQSYPLHRSYVWDLRPSADGRWLATCSEDQTVKITNLATGQLQATLVVAPTIARAIVWIGPDCLAIGGIDGHIRLWYPFTEQAPVLVTAHTDIVNSLSWDANSNLLASSSSDSTVKLWDVETGICHRIWREAVPVRWATWSPDGHTLAISREDGGIVLWNPHSDQAPRYLNGHPETVWSLDWNPDGAWLASSSHDATVRLWDVVTGRCRRILRSHQNWVWYARWHPHQPRIISGGHDGTLKLWDTGTGQCLKSLTGHMANIRAIAPAPDGQTLALGCDDTIVRLCGADSPPSFIHAFGHSHLISDLCWNPTGENLASASHDCNLRVWQRSPLRCTQVLKGHTNWVWSVDWHPTQDLLASGSVDSTIRLWYPTQSTPVKTLMAQTSWILSVRWHPTGRWLASAAGDFTIGLWNSKTWECTHLLTGHTHWIWCLAWSPNGQYLASGGYDNTVFIWKVEKEVTSLRTLEHPTILSAIAWHPDGELLATSCHDGNIRLWHWQTGQCVTRISGHQGEILTLKFSPDGKRLYSSSQDETWKTWDWQTGTCLASDRLDRPYEGMNISEVRGLTEVRKAALRALGATEGSQPPGDLVRWLRKTEQGRKL</sequence>
<feature type="domain" description="vWA-MoxR associated protein N-terminal HTH" evidence="4">
    <location>
        <begin position="1"/>
        <end position="85"/>
    </location>
</feature>
<feature type="repeat" description="WD" evidence="3">
    <location>
        <begin position="1058"/>
        <end position="1099"/>
    </location>
</feature>
<feature type="repeat" description="WD" evidence="3">
    <location>
        <begin position="974"/>
        <end position="1015"/>
    </location>
</feature>
<dbReference type="InterPro" id="IPR015943">
    <property type="entry name" value="WD40/YVTN_repeat-like_dom_sf"/>
</dbReference>
<dbReference type="Pfam" id="PF07676">
    <property type="entry name" value="PD40"/>
    <property type="match status" value="1"/>
</dbReference>
<feature type="repeat" description="WD" evidence="3">
    <location>
        <begin position="1016"/>
        <end position="1057"/>
    </location>
</feature>
<dbReference type="Pfam" id="PF00400">
    <property type="entry name" value="WD40"/>
    <property type="match status" value="11"/>
</dbReference>
<evidence type="ECO:0000256" key="1">
    <source>
        <dbReference type="ARBA" id="ARBA00022574"/>
    </source>
</evidence>
<dbReference type="PANTHER" id="PTHR19879:SF9">
    <property type="entry name" value="TRANSCRIPTION INITIATION FACTOR TFIID SUBUNIT 5"/>
    <property type="match status" value="1"/>
</dbReference>
<dbReference type="InterPro" id="IPR058651">
    <property type="entry name" value="HTH_VMAP-M9"/>
</dbReference>
<name>Q6ZE54_SYNY3</name>
<dbReference type="PROSITE" id="PS00678">
    <property type="entry name" value="WD_REPEATS_1"/>
    <property type="match status" value="2"/>
</dbReference>
<dbReference type="CDD" id="cd00200">
    <property type="entry name" value="WD40"/>
    <property type="match status" value="2"/>
</dbReference>
<feature type="repeat" description="WD" evidence="3">
    <location>
        <begin position="723"/>
        <end position="759"/>
    </location>
</feature>
<evidence type="ECO:0000313" key="6">
    <source>
        <dbReference type="Proteomes" id="UP000001425"/>
    </source>
</evidence>
<dbReference type="PROSITE" id="PS50294">
    <property type="entry name" value="WD_REPEATS_REGION"/>
    <property type="match status" value="9"/>
</dbReference>
<feature type="repeat" description="WD" evidence="3">
    <location>
        <begin position="1142"/>
        <end position="1183"/>
    </location>
</feature>
<dbReference type="InterPro" id="IPR011659">
    <property type="entry name" value="WD40"/>
</dbReference>
<accession>Q6ZE54</accession>
<protein>
    <submittedName>
        <fullName evidence="5">WD-repeat protein</fullName>
    </submittedName>
</protein>
<reference evidence="5 6" key="1">
    <citation type="journal article" date="2003" name="DNA Res.">
        <title>Structural analysis of four large plasmids harboring in a unicellular cyanobacterium, Synechocystis sp. PCC 6803.</title>
        <authorList>
            <person name="Kaneko T."/>
            <person name="Nakamura Y."/>
            <person name="Sasamoto S."/>
            <person name="Watanabe A."/>
            <person name="Kohara M."/>
            <person name="Matsumoto M."/>
            <person name="Shimpo S."/>
            <person name="Yamada M."/>
            <person name="Tabata S."/>
        </authorList>
    </citation>
    <scope>NUCLEOTIDE SEQUENCE [LARGE SCALE GENOMIC DNA]</scope>
    <source>
        <strain evidence="6">ATCC 27184 / PCC 6803 / Kazusa</strain>
    </source>
</reference>
<organism evidence="5 6">
    <name type="scientific">Synechocystis sp. (strain ATCC 27184 / PCC 6803 / Kazusa)</name>
    <dbReference type="NCBI Taxonomy" id="1111708"/>
    <lineage>
        <taxon>Bacteria</taxon>
        <taxon>Bacillati</taxon>
        <taxon>Cyanobacteriota</taxon>
        <taxon>Cyanophyceae</taxon>
        <taxon>Synechococcales</taxon>
        <taxon>Merismopediaceae</taxon>
        <taxon>Synechocystis</taxon>
    </lineage>
</organism>
<feature type="repeat" description="WD" evidence="3">
    <location>
        <begin position="806"/>
        <end position="847"/>
    </location>
</feature>
<dbReference type="AlphaFoldDB" id="Q6ZE54"/>
<dbReference type="InterPro" id="IPR011047">
    <property type="entry name" value="Quinoprotein_ADH-like_sf"/>
</dbReference>
<dbReference type="SUPFAM" id="SSF50998">
    <property type="entry name" value="Quinoprotein alcohol dehydrogenase-like"/>
    <property type="match status" value="1"/>
</dbReference>
<feature type="repeat" description="WD" evidence="3">
    <location>
        <begin position="598"/>
        <end position="639"/>
    </location>
</feature>
<dbReference type="EMBL" id="AP004312">
    <property type="protein sequence ID" value="BAD02046.1"/>
    <property type="molecule type" value="Genomic_DNA"/>
</dbReference>
<dbReference type="SUPFAM" id="SSF141571">
    <property type="entry name" value="Pentapeptide repeat-like"/>
    <property type="match status" value="1"/>
</dbReference>
<keyword evidence="2" id="KW-0677">Repeat</keyword>
<feature type="repeat" description="WD" evidence="3">
    <location>
        <begin position="848"/>
        <end position="889"/>
    </location>
</feature>
<dbReference type="KEGG" id="syn:slr8038"/>
<dbReference type="Proteomes" id="UP000001425">
    <property type="component" value="Plasmid pSYSG"/>
</dbReference>
<evidence type="ECO:0000256" key="2">
    <source>
        <dbReference type="ARBA" id="ARBA00022737"/>
    </source>
</evidence>
<dbReference type="SMART" id="SM00320">
    <property type="entry name" value="WD40"/>
    <property type="match status" value="14"/>
</dbReference>
<evidence type="ECO:0000259" key="4">
    <source>
        <dbReference type="Pfam" id="PF26355"/>
    </source>
</evidence>
<keyword evidence="6" id="KW-1185">Reference proteome</keyword>
<dbReference type="InterPro" id="IPR036322">
    <property type="entry name" value="WD40_repeat_dom_sf"/>
</dbReference>
<dbReference type="InterPro" id="IPR020472">
    <property type="entry name" value="WD40_PAC1"/>
</dbReference>
<dbReference type="PROSITE" id="PS50082">
    <property type="entry name" value="WD_REPEATS_2"/>
    <property type="match status" value="10"/>
</dbReference>
<keyword evidence="5" id="KW-0614">Plasmid</keyword>
<gene>
    <name evidence="5" type="ordered locus">slr8038</name>
</gene>
<dbReference type="InterPro" id="IPR019775">
    <property type="entry name" value="WD40_repeat_CS"/>
</dbReference>
<dbReference type="Gene3D" id="3.40.50.300">
    <property type="entry name" value="P-loop containing nucleotide triphosphate hydrolases"/>
    <property type="match status" value="1"/>
</dbReference>
<dbReference type="InParanoid" id="Q6ZE54"/>
<dbReference type="Pfam" id="PF26355">
    <property type="entry name" value="HTH_VMAP-M9"/>
    <property type="match status" value="1"/>
</dbReference>
<geneLocation type="plasmid" evidence="5 6">
    <name>pSYSG</name>
</geneLocation>
<proteinExistence type="predicted"/>
<dbReference type="IntAct" id="Q6ZE54">
    <property type="interactions" value="2"/>
</dbReference>
<dbReference type="Gene3D" id="2.130.10.10">
    <property type="entry name" value="YVTN repeat-like/Quinoprotein amine dehydrogenase"/>
    <property type="match status" value="5"/>
</dbReference>
<dbReference type="PANTHER" id="PTHR19879">
    <property type="entry name" value="TRANSCRIPTION INITIATION FACTOR TFIID"/>
    <property type="match status" value="1"/>
</dbReference>
<dbReference type="SUPFAM" id="SSF50978">
    <property type="entry name" value="WD40 repeat-like"/>
    <property type="match status" value="2"/>
</dbReference>
<feature type="repeat" description="WD" evidence="3">
    <location>
        <begin position="932"/>
        <end position="964"/>
    </location>
</feature>
<dbReference type="PRINTS" id="PR00320">
    <property type="entry name" value="GPROTEINBRPT"/>
</dbReference>
<dbReference type="SUPFAM" id="SSF52540">
    <property type="entry name" value="P-loop containing nucleoside triphosphate hydrolases"/>
    <property type="match status" value="1"/>
</dbReference>
<dbReference type="EnsemblBacteria" id="BAD02046">
    <property type="protein sequence ID" value="BAD02046"/>
    <property type="gene ID" value="BAD02046"/>
</dbReference>
<evidence type="ECO:0000256" key="3">
    <source>
        <dbReference type="PROSITE-ProRule" id="PRU00221"/>
    </source>
</evidence>
<dbReference type="PhylomeDB" id="Q6ZE54"/>
<dbReference type="InterPro" id="IPR001680">
    <property type="entry name" value="WD40_rpt"/>
</dbReference>
<dbReference type="InterPro" id="IPR027417">
    <property type="entry name" value="P-loop_NTPase"/>
</dbReference>